<dbReference type="GO" id="GO:0000184">
    <property type="term" value="P:nuclear-transcribed mRNA catabolic process, nonsense-mediated decay"/>
    <property type="evidence" value="ECO:0007669"/>
    <property type="project" value="InterPro"/>
</dbReference>
<dbReference type="AlphaFoldDB" id="A0A9W4MYV4"/>
<sequence length="764" mass="82414">MRIFQHCPLMSTFSHHEHIVAFSEFLAYKTRVPVRGAIMLNEDMDEVVLVKGWKKGANWSFPRGKINKDEKDLDCAIREVYEETGFDVRAANLIKNDEDVKDIEVTMREQHMQLFVFRGVPRDTYFEPRTRKEISKIEWYKLADLPTMRKNKQHDDGYAAANANKFYMVAPFLHPLKKWIAQQKKLDLKTQPSKQTNAAEGYVSVDETGYANGTPGMSAAEMTLPSDLPEVASAQHASDHLKRLLKIGDMPLPTQQHVPETAQHSAVDATKSDALLSLLLQGRTEQAATQISRGDNIPPPNGVLPNLPLPNNGMGNNFFPGFPHQHQQQDPQFQTYPGLQYPANGAQMLPGPGFPSVQPEARAAPIMPQYSQPPPVSRYPVPSGHMPAPFQRTGDPEFSESASTSRGYGPAVPPASKLPPPKLTTHSLALLNAFKVKTPKAATPATLAAPVQGSSSHMRKTSQHQDGLLNLLKAPQAVASSQPAELLGNPVAPSPAPPSKHILQRLQNYSPSPAQHPSAPTHGHTANGQVSATVSGPLNTPRFDTTTKSNAKPHGGSNRKAPAGRKEKVQAAPTSSPMTILARPESAKREVAPGHAPPATSVPPAQVPQTPEPVKNFQPQILRRSDKTGHEILMAAAPQVTERKPSLPGSQASQGLAPQGNFDRRPSQTAEQKASLLSLFAKGDGRASPSAISPGPRDSRAGYHQPTGVVSPMSSRHHPSSGGTISRHGTPSDAGAPTHTSQVSSPSNKAFLLGFLEGVAKGNK</sequence>
<dbReference type="PROSITE" id="PS51462">
    <property type="entry name" value="NUDIX"/>
    <property type="match status" value="1"/>
</dbReference>
<feature type="compositionally biased region" description="Pro residues" evidence="9">
    <location>
        <begin position="411"/>
        <end position="420"/>
    </location>
</feature>
<organism evidence="11 12">
    <name type="scientific">Penicillium olsonii</name>
    <dbReference type="NCBI Taxonomy" id="99116"/>
    <lineage>
        <taxon>Eukaryota</taxon>
        <taxon>Fungi</taxon>
        <taxon>Dikarya</taxon>
        <taxon>Ascomycota</taxon>
        <taxon>Pezizomycotina</taxon>
        <taxon>Eurotiomycetes</taxon>
        <taxon>Eurotiomycetidae</taxon>
        <taxon>Eurotiales</taxon>
        <taxon>Aspergillaceae</taxon>
        <taxon>Penicillium</taxon>
    </lineage>
</organism>
<keyword evidence="7" id="KW-0694">RNA-binding</keyword>
<feature type="compositionally biased region" description="Polar residues" evidence="9">
    <location>
        <begin position="524"/>
        <end position="550"/>
    </location>
</feature>
<evidence type="ECO:0000256" key="8">
    <source>
        <dbReference type="ARBA" id="ARBA00023211"/>
    </source>
</evidence>
<dbReference type="InterPro" id="IPR015797">
    <property type="entry name" value="NUDIX_hydrolase-like_dom_sf"/>
</dbReference>
<comment type="similarity">
    <text evidence="3">Belongs to the Nudix hydrolase family. DCP2 subfamily.</text>
</comment>
<dbReference type="GO" id="GO:0003723">
    <property type="term" value="F:RNA binding"/>
    <property type="evidence" value="ECO:0007669"/>
    <property type="project" value="UniProtKB-KW"/>
</dbReference>
<dbReference type="GO" id="GO:0140933">
    <property type="term" value="F:5'-(N(7)-methylguanosine 5'-triphospho)-[mRNA] hydrolase activity"/>
    <property type="evidence" value="ECO:0007669"/>
    <property type="project" value="InterPro"/>
</dbReference>
<keyword evidence="6" id="KW-0378">Hydrolase</keyword>
<evidence type="ECO:0000256" key="6">
    <source>
        <dbReference type="ARBA" id="ARBA00022801"/>
    </source>
</evidence>
<dbReference type="InterPro" id="IPR044099">
    <property type="entry name" value="Dcp2_NUDIX"/>
</dbReference>
<dbReference type="Proteomes" id="UP001153618">
    <property type="component" value="Unassembled WGS sequence"/>
</dbReference>
<comment type="caution">
    <text evidence="11">The sequence shown here is derived from an EMBL/GenBank/DDBJ whole genome shotgun (WGS) entry which is preliminary data.</text>
</comment>
<accession>A0A9W4MYV4</accession>
<dbReference type="InterPro" id="IPR020084">
    <property type="entry name" value="NUDIX_hydrolase_CS"/>
</dbReference>
<name>A0A9W4MYV4_PENOL</name>
<evidence type="ECO:0000313" key="12">
    <source>
        <dbReference type="Proteomes" id="UP001153618"/>
    </source>
</evidence>
<comment type="subcellular location">
    <subcellularLocation>
        <location evidence="2">Cytoplasm</location>
    </subcellularLocation>
</comment>
<dbReference type="PANTHER" id="PTHR23114">
    <property type="entry name" value="M7GPPPN-MRNA HYDROLASE"/>
    <property type="match status" value="1"/>
</dbReference>
<proteinExistence type="inferred from homology"/>
<dbReference type="PANTHER" id="PTHR23114:SF17">
    <property type="entry name" value="M7GPPPN-MRNA HYDROLASE"/>
    <property type="match status" value="1"/>
</dbReference>
<feature type="region of interest" description="Disordered" evidence="9">
    <location>
        <begin position="480"/>
        <end position="618"/>
    </location>
</feature>
<keyword evidence="12" id="KW-1185">Reference proteome</keyword>
<keyword evidence="4" id="KW-0963">Cytoplasm</keyword>
<dbReference type="GO" id="GO:0046872">
    <property type="term" value="F:metal ion binding"/>
    <property type="evidence" value="ECO:0007669"/>
    <property type="project" value="UniProtKB-KW"/>
</dbReference>
<keyword evidence="8" id="KW-0464">Manganese</keyword>
<dbReference type="CDD" id="cd03672">
    <property type="entry name" value="NUDIX_Dcp2p_Nudt20"/>
    <property type="match status" value="1"/>
</dbReference>
<feature type="compositionally biased region" description="Polar residues" evidence="9">
    <location>
        <begin position="738"/>
        <end position="748"/>
    </location>
</feature>
<evidence type="ECO:0000256" key="3">
    <source>
        <dbReference type="ARBA" id="ARBA00005279"/>
    </source>
</evidence>
<feature type="domain" description="Nudix hydrolase" evidence="10">
    <location>
        <begin position="30"/>
        <end position="164"/>
    </location>
</feature>
<evidence type="ECO:0000313" key="11">
    <source>
        <dbReference type="EMBL" id="CAG8171261.1"/>
    </source>
</evidence>
<dbReference type="GO" id="GO:0000290">
    <property type="term" value="P:deadenylation-dependent decapping of nuclear-transcribed mRNA"/>
    <property type="evidence" value="ECO:0007669"/>
    <property type="project" value="InterPro"/>
</dbReference>
<feature type="region of interest" description="Disordered" evidence="9">
    <location>
        <begin position="637"/>
        <end position="748"/>
    </location>
</feature>
<dbReference type="SUPFAM" id="SSF55811">
    <property type="entry name" value="Nudix"/>
    <property type="match status" value="1"/>
</dbReference>
<comment type="cofactor">
    <cofactor evidence="1">
        <name>Mn(2+)</name>
        <dbReference type="ChEBI" id="CHEBI:29035"/>
    </cofactor>
</comment>
<dbReference type="FunFam" id="3.90.79.10:FF:000003">
    <property type="entry name" value="M7GpppN-mRNA hydrolase isoform 2"/>
    <property type="match status" value="1"/>
</dbReference>
<evidence type="ECO:0000256" key="7">
    <source>
        <dbReference type="ARBA" id="ARBA00022884"/>
    </source>
</evidence>
<dbReference type="InterPro" id="IPR000086">
    <property type="entry name" value="NUDIX_hydrolase_dom"/>
</dbReference>
<dbReference type="OrthoDB" id="18996at2759"/>
<protein>
    <recommendedName>
        <fullName evidence="10">Nudix hydrolase domain-containing protein</fullName>
    </recommendedName>
</protein>
<evidence type="ECO:0000256" key="2">
    <source>
        <dbReference type="ARBA" id="ARBA00004496"/>
    </source>
</evidence>
<evidence type="ECO:0000256" key="5">
    <source>
        <dbReference type="ARBA" id="ARBA00022723"/>
    </source>
</evidence>
<dbReference type="GO" id="GO:0000932">
    <property type="term" value="C:P-body"/>
    <property type="evidence" value="ECO:0007669"/>
    <property type="project" value="TreeGrafter"/>
</dbReference>
<dbReference type="PROSITE" id="PS00893">
    <property type="entry name" value="NUDIX_BOX"/>
    <property type="match status" value="1"/>
</dbReference>
<dbReference type="Gene3D" id="3.90.79.10">
    <property type="entry name" value="Nucleoside Triphosphate Pyrophosphohydrolase"/>
    <property type="match status" value="1"/>
</dbReference>
<feature type="region of interest" description="Disordered" evidence="9">
    <location>
        <begin position="367"/>
        <end position="420"/>
    </location>
</feature>
<evidence type="ECO:0000259" key="10">
    <source>
        <dbReference type="PROSITE" id="PS51462"/>
    </source>
</evidence>
<dbReference type="Pfam" id="PF00293">
    <property type="entry name" value="NUDIX"/>
    <property type="match status" value="1"/>
</dbReference>
<evidence type="ECO:0000256" key="9">
    <source>
        <dbReference type="SAM" id="MobiDB-lite"/>
    </source>
</evidence>
<dbReference type="EMBL" id="CAJVOS010000038">
    <property type="protein sequence ID" value="CAG8171261.1"/>
    <property type="molecule type" value="Genomic_DNA"/>
</dbReference>
<keyword evidence="5" id="KW-0479">Metal-binding</keyword>
<evidence type="ECO:0000256" key="4">
    <source>
        <dbReference type="ARBA" id="ARBA00022490"/>
    </source>
</evidence>
<gene>
    <name evidence="11" type="ORF">POLS_LOCUS6670</name>
</gene>
<evidence type="ECO:0000256" key="1">
    <source>
        <dbReference type="ARBA" id="ARBA00001936"/>
    </source>
</evidence>
<reference evidence="11" key="1">
    <citation type="submission" date="2021-07" db="EMBL/GenBank/DDBJ databases">
        <authorList>
            <person name="Branca A.L. A."/>
        </authorList>
    </citation>
    <scope>NUCLEOTIDE SEQUENCE</scope>
</reference>
<feature type="compositionally biased region" description="Polar residues" evidence="9">
    <location>
        <begin position="505"/>
        <end position="515"/>
    </location>
</feature>